<organism evidence="5 6">
    <name type="scientific">Magnusiomyces paraingens</name>
    <dbReference type="NCBI Taxonomy" id="2606893"/>
    <lineage>
        <taxon>Eukaryota</taxon>
        <taxon>Fungi</taxon>
        <taxon>Dikarya</taxon>
        <taxon>Ascomycota</taxon>
        <taxon>Saccharomycotina</taxon>
        <taxon>Dipodascomycetes</taxon>
        <taxon>Dipodascales</taxon>
        <taxon>Dipodascaceae</taxon>
        <taxon>Magnusiomyces</taxon>
    </lineage>
</organism>
<keyword evidence="2" id="KW-0496">Mitochondrion</keyword>
<dbReference type="GO" id="GO:0004591">
    <property type="term" value="F:oxoglutarate dehydrogenase (succinyl-transferring) activity"/>
    <property type="evidence" value="ECO:0007669"/>
    <property type="project" value="TreeGrafter"/>
</dbReference>
<evidence type="ECO:0000256" key="4">
    <source>
        <dbReference type="SAM" id="MobiDB-lite"/>
    </source>
</evidence>
<dbReference type="PANTHER" id="PTHR31601">
    <property type="entry name" value="28S RIBOSOMAL PROTEIN S36, MITOCHONDRIAL"/>
    <property type="match status" value="1"/>
</dbReference>
<name>A0A5E8BGS3_9ASCO</name>
<sequence length="106" mass="11247">MKPTSVTLRTPLIHFLGKRTVPVNIDHTPRPHPMSPTGKLPPSFSSFTPSAGIAASSGSTATALKYTPPAPGEYAAIKDLPARFRFKTLSDAEIENINEGGASVLF</sequence>
<evidence type="ECO:0000256" key="1">
    <source>
        <dbReference type="ARBA" id="ARBA00004173"/>
    </source>
</evidence>
<dbReference type="AlphaFoldDB" id="A0A5E8BGS3"/>
<accession>A0A5E8BGS3</accession>
<evidence type="ECO:0000256" key="3">
    <source>
        <dbReference type="ARBA" id="ARBA00043970"/>
    </source>
</evidence>
<dbReference type="GeneID" id="43581399"/>
<dbReference type="Pfam" id="PF10937">
    <property type="entry name" value="Kgd4-YMR31"/>
    <property type="match status" value="2"/>
</dbReference>
<comment type="subcellular location">
    <subcellularLocation>
        <location evidence="1">Mitochondrion</location>
    </subcellularLocation>
</comment>
<dbReference type="InterPro" id="IPR020373">
    <property type="entry name" value="Kgd4/YMR-31"/>
</dbReference>
<dbReference type="EMBL" id="CABVLU010000002">
    <property type="protein sequence ID" value="VVT50061.1"/>
    <property type="molecule type" value="Genomic_DNA"/>
</dbReference>
<feature type="region of interest" description="Disordered" evidence="4">
    <location>
        <begin position="23"/>
        <end position="43"/>
    </location>
</feature>
<evidence type="ECO:0000313" key="6">
    <source>
        <dbReference type="Proteomes" id="UP000398389"/>
    </source>
</evidence>
<evidence type="ECO:0008006" key="7">
    <source>
        <dbReference type="Google" id="ProtNLM"/>
    </source>
</evidence>
<evidence type="ECO:0000256" key="2">
    <source>
        <dbReference type="ARBA" id="ARBA00023128"/>
    </source>
</evidence>
<protein>
    <recommendedName>
        <fullName evidence="7">Ribosomal protein S36, mitochondrial</fullName>
    </recommendedName>
</protein>
<dbReference type="OrthoDB" id="2116030at2759"/>
<gene>
    <name evidence="5" type="ORF">SAPINGB_P002581</name>
</gene>
<reference evidence="5 6" key="1">
    <citation type="submission" date="2019-09" db="EMBL/GenBank/DDBJ databases">
        <authorList>
            <person name="Brejova B."/>
        </authorList>
    </citation>
    <scope>NUCLEOTIDE SEQUENCE [LARGE SCALE GENOMIC DNA]</scope>
</reference>
<dbReference type="RefSeq" id="XP_031853190.1">
    <property type="nucleotide sequence ID" value="XM_031997299.1"/>
</dbReference>
<proteinExistence type="inferred from homology"/>
<comment type="similarity">
    <text evidence="3">Belongs to the alpha-ketoglutarate dehydrogenase component 4 family.</text>
</comment>
<dbReference type="Proteomes" id="UP000398389">
    <property type="component" value="Unassembled WGS sequence"/>
</dbReference>
<evidence type="ECO:0000313" key="5">
    <source>
        <dbReference type="EMBL" id="VVT50061.1"/>
    </source>
</evidence>
<dbReference type="PANTHER" id="PTHR31601:SF2">
    <property type="entry name" value="ALPHA-KETOGLUTARATE DEHYDROGENASE COMPONENT 4"/>
    <property type="match status" value="1"/>
</dbReference>
<dbReference type="GO" id="GO:0006103">
    <property type="term" value="P:2-oxoglutarate metabolic process"/>
    <property type="evidence" value="ECO:0007669"/>
    <property type="project" value="InterPro"/>
</dbReference>
<keyword evidence="6" id="KW-1185">Reference proteome</keyword>
<dbReference type="GO" id="GO:0005739">
    <property type="term" value="C:mitochondrion"/>
    <property type="evidence" value="ECO:0007669"/>
    <property type="project" value="UniProtKB-SubCell"/>
</dbReference>